<evidence type="ECO:0000313" key="6">
    <source>
        <dbReference type="Proteomes" id="UP000007267"/>
    </source>
</evidence>
<dbReference type="Gene3D" id="1.25.40.20">
    <property type="entry name" value="Ankyrin repeat-containing domain"/>
    <property type="match status" value="1"/>
</dbReference>
<sequence>YTALHWIAKHGATQVLQDLVSGSQKAGIPLDVNVKSSCGYTPLHLAAIHGHQRIMKLLVQKLNSKVHMRDSSGKRPWQYLSSSTSGEVWQLLGAPKGKTIFPTQPLVSRNSSRKTSLAACLKTQHMKWKMAAKYPALREREEYSD</sequence>
<protein>
    <submittedName>
        <fullName evidence="5">Uncharacterized protein</fullName>
    </submittedName>
</protein>
<evidence type="ECO:0000256" key="1">
    <source>
        <dbReference type="ARBA" id="ARBA00022737"/>
    </source>
</evidence>
<keyword evidence="1" id="KW-0677">Repeat</keyword>
<dbReference type="HOGENOM" id="CLU_1639204_0_0_1"/>
<dbReference type="PANTHER" id="PTHR14491:SF3">
    <property type="entry name" value="ANKYRIN REPEAT DOMAIN-CONTAINING PROTEIN SOWAHB"/>
    <property type="match status" value="1"/>
</dbReference>
<evidence type="ECO:0000256" key="2">
    <source>
        <dbReference type="ARBA" id="ARBA00023043"/>
    </source>
</evidence>
<dbReference type="EMBL" id="AGCU01157493">
    <property type="status" value="NOT_ANNOTATED_CDS"/>
    <property type="molecule type" value="Genomic_DNA"/>
</dbReference>
<keyword evidence="6" id="KW-1185">Reference proteome</keyword>
<dbReference type="PROSITE" id="PS50088">
    <property type="entry name" value="ANK_REPEAT"/>
    <property type="match status" value="1"/>
</dbReference>
<reference evidence="6" key="2">
    <citation type="journal article" date="2013" name="Nat. Genet.">
        <title>The draft genomes of soft-shell turtle and green sea turtle yield insights into the development and evolution of the turtle-specific body plan.</title>
        <authorList>
            <person name="Wang Z."/>
            <person name="Pascual-Anaya J."/>
            <person name="Zadissa A."/>
            <person name="Li W."/>
            <person name="Niimura Y."/>
            <person name="Huang Z."/>
            <person name="Li C."/>
            <person name="White S."/>
            <person name="Xiong Z."/>
            <person name="Fang D."/>
            <person name="Wang B."/>
            <person name="Ming Y."/>
            <person name="Chen Y."/>
            <person name="Zheng Y."/>
            <person name="Kuraku S."/>
            <person name="Pignatelli M."/>
            <person name="Herrero J."/>
            <person name="Beal K."/>
            <person name="Nozawa M."/>
            <person name="Li Q."/>
            <person name="Wang J."/>
            <person name="Zhang H."/>
            <person name="Yu L."/>
            <person name="Shigenobu S."/>
            <person name="Wang J."/>
            <person name="Liu J."/>
            <person name="Flicek P."/>
            <person name="Searle S."/>
            <person name="Wang J."/>
            <person name="Kuratani S."/>
            <person name="Yin Y."/>
            <person name="Aken B."/>
            <person name="Zhang G."/>
            <person name="Irie N."/>
        </authorList>
    </citation>
    <scope>NUCLEOTIDE SEQUENCE [LARGE SCALE GENOMIC DNA]</scope>
    <source>
        <strain evidence="6">Daiwa-1</strain>
    </source>
</reference>
<dbReference type="SMART" id="SM00248">
    <property type="entry name" value="ANK"/>
    <property type="match status" value="1"/>
</dbReference>
<keyword evidence="2 4" id="KW-0040">ANK repeat</keyword>
<proteinExistence type="inferred from homology"/>
<name>K7FI94_PELSI</name>
<dbReference type="Ensembl" id="ENSPSIT00000007795.1">
    <property type="protein sequence ID" value="ENSPSIP00000007754.1"/>
    <property type="gene ID" value="ENSPSIG00000007128.1"/>
</dbReference>
<dbReference type="AlphaFoldDB" id="K7FI94"/>
<dbReference type="SUPFAM" id="SSF48403">
    <property type="entry name" value="Ankyrin repeat"/>
    <property type="match status" value="1"/>
</dbReference>
<reference evidence="5" key="3">
    <citation type="submission" date="2025-08" db="UniProtKB">
        <authorList>
            <consortium name="Ensembl"/>
        </authorList>
    </citation>
    <scope>IDENTIFICATION</scope>
</reference>
<dbReference type="GeneTree" id="ENSGT00950000183003"/>
<dbReference type="InterPro" id="IPR002110">
    <property type="entry name" value="Ankyrin_rpt"/>
</dbReference>
<accession>K7FI94</accession>
<dbReference type="OMA" id="HKWKLAN"/>
<dbReference type="STRING" id="13735.ENSPSIP00000007754"/>
<dbReference type="eggNOG" id="ENOG502QRSJ">
    <property type="taxonomic scope" value="Eukaryota"/>
</dbReference>
<dbReference type="PROSITE" id="PS50297">
    <property type="entry name" value="ANK_REP_REGION"/>
    <property type="match status" value="1"/>
</dbReference>
<comment type="similarity">
    <text evidence="3">Belongs to the SOWAH family.</text>
</comment>
<dbReference type="Pfam" id="PF12796">
    <property type="entry name" value="Ank_2"/>
    <property type="match status" value="1"/>
</dbReference>
<dbReference type="InterPro" id="IPR036770">
    <property type="entry name" value="Ankyrin_rpt-contain_sf"/>
</dbReference>
<dbReference type="PANTHER" id="PTHR14491">
    <property type="entry name" value="SOSONDOWAH, ISOFORM G"/>
    <property type="match status" value="1"/>
</dbReference>
<dbReference type="Proteomes" id="UP000007267">
    <property type="component" value="Unassembled WGS sequence"/>
</dbReference>
<evidence type="ECO:0000313" key="5">
    <source>
        <dbReference type="Ensembl" id="ENSPSIP00000007754.1"/>
    </source>
</evidence>
<reference evidence="6" key="1">
    <citation type="submission" date="2011-10" db="EMBL/GenBank/DDBJ databases">
        <authorList>
            <consortium name="Soft-shell Turtle Genome Consortium"/>
        </authorList>
    </citation>
    <scope>NUCLEOTIDE SEQUENCE [LARGE SCALE GENOMIC DNA]</scope>
    <source>
        <strain evidence="6">Daiwa-1</strain>
    </source>
</reference>
<feature type="repeat" description="ANK" evidence="4">
    <location>
        <begin position="38"/>
        <end position="61"/>
    </location>
</feature>
<organism evidence="5 6">
    <name type="scientific">Pelodiscus sinensis</name>
    <name type="common">Chinese softshell turtle</name>
    <name type="synonym">Trionyx sinensis</name>
    <dbReference type="NCBI Taxonomy" id="13735"/>
    <lineage>
        <taxon>Eukaryota</taxon>
        <taxon>Metazoa</taxon>
        <taxon>Chordata</taxon>
        <taxon>Craniata</taxon>
        <taxon>Vertebrata</taxon>
        <taxon>Euteleostomi</taxon>
        <taxon>Archelosauria</taxon>
        <taxon>Testudinata</taxon>
        <taxon>Testudines</taxon>
        <taxon>Cryptodira</taxon>
        <taxon>Trionychia</taxon>
        <taxon>Trionychidae</taxon>
        <taxon>Pelodiscus</taxon>
    </lineage>
</organism>
<evidence type="ECO:0000256" key="4">
    <source>
        <dbReference type="PROSITE-ProRule" id="PRU00023"/>
    </source>
</evidence>
<reference evidence="5" key="4">
    <citation type="submission" date="2025-09" db="UniProtKB">
        <authorList>
            <consortium name="Ensembl"/>
        </authorList>
    </citation>
    <scope>IDENTIFICATION</scope>
</reference>
<evidence type="ECO:0000256" key="3">
    <source>
        <dbReference type="ARBA" id="ARBA00038122"/>
    </source>
</evidence>